<dbReference type="AlphaFoldDB" id="A0AAD2PNF9"/>
<proteinExistence type="predicted"/>
<evidence type="ECO:0000313" key="1">
    <source>
        <dbReference type="EMBL" id="EHT9938184.1"/>
    </source>
</evidence>
<dbReference type="EMBL" id="ABBJDF010000005">
    <property type="protein sequence ID" value="EHT9938184.1"/>
    <property type="molecule type" value="Genomic_DNA"/>
</dbReference>
<comment type="caution">
    <text evidence="1">The sequence shown here is derived from an EMBL/GenBank/DDBJ whole genome shotgun (WGS) entry which is preliminary data.</text>
</comment>
<protein>
    <submittedName>
        <fullName evidence="1">Uncharacterized protein</fullName>
    </submittedName>
</protein>
<name>A0AAD2PNF9_CITFR</name>
<organism evidence="1">
    <name type="scientific">Citrobacter freundii</name>
    <dbReference type="NCBI Taxonomy" id="546"/>
    <lineage>
        <taxon>Bacteria</taxon>
        <taxon>Pseudomonadati</taxon>
        <taxon>Pseudomonadota</taxon>
        <taxon>Gammaproteobacteria</taxon>
        <taxon>Enterobacterales</taxon>
        <taxon>Enterobacteriaceae</taxon>
        <taxon>Citrobacter</taxon>
        <taxon>Citrobacter freundii complex</taxon>
    </lineage>
</organism>
<reference evidence="1" key="1">
    <citation type="submission" date="2021-07" db="EMBL/GenBank/DDBJ databases">
        <authorList>
            <consortium name="Clinical and Environmental Microbiology Branch: Whole genome sequencing antimicrobial resistance pathogens in the healthcare setting"/>
        </authorList>
    </citation>
    <scope>NUCLEOTIDE SEQUENCE</scope>
    <source>
        <strain evidence="1">2021DK-00049</strain>
    </source>
</reference>
<dbReference type="RefSeq" id="WP_048213278.1">
    <property type="nucleotide sequence ID" value="NZ_JADVGA010000037.1"/>
</dbReference>
<accession>A0AAD2PNF9</accession>
<sequence>MEDEIYRCFLELVIPRTPKPFAEYAARTMANAAIDKAVKMGKEIGLKPEEAIHRLLMSLKYGKEMPERGETIH</sequence>
<gene>
    <name evidence="1" type="ORF">KY227_001230</name>
</gene>